<dbReference type="InterPro" id="IPR005829">
    <property type="entry name" value="Sugar_transporter_CS"/>
</dbReference>
<feature type="transmembrane region" description="Helical" evidence="6">
    <location>
        <begin position="286"/>
        <end position="304"/>
    </location>
</feature>
<gene>
    <name evidence="8" type="primary">bcr_2</name>
    <name evidence="8" type="ORF">DSM25559_3239</name>
</gene>
<feature type="transmembrane region" description="Helical" evidence="6">
    <location>
        <begin position="50"/>
        <end position="67"/>
    </location>
</feature>
<dbReference type="GO" id="GO:0005886">
    <property type="term" value="C:plasma membrane"/>
    <property type="evidence" value="ECO:0007669"/>
    <property type="project" value="UniProtKB-SubCell"/>
</dbReference>
<dbReference type="STRING" id="1907666.DSM25559_3239"/>
<keyword evidence="4 6" id="KW-1133">Transmembrane helix</keyword>
<organism evidence="8 9">
    <name type="scientific">Agrobacterium rosae</name>
    <dbReference type="NCBI Taxonomy" id="1972867"/>
    <lineage>
        <taxon>Bacteria</taxon>
        <taxon>Pseudomonadati</taxon>
        <taxon>Pseudomonadota</taxon>
        <taxon>Alphaproteobacteria</taxon>
        <taxon>Hyphomicrobiales</taxon>
        <taxon>Rhizobiaceae</taxon>
        <taxon>Rhizobium/Agrobacterium group</taxon>
        <taxon>Agrobacterium</taxon>
    </lineage>
</organism>
<dbReference type="Pfam" id="PF07690">
    <property type="entry name" value="MFS_1"/>
    <property type="match status" value="1"/>
</dbReference>
<evidence type="ECO:0000259" key="7">
    <source>
        <dbReference type="PROSITE" id="PS50850"/>
    </source>
</evidence>
<accession>A0A1R3TV96</accession>
<dbReference type="InterPro" id="IPR050189">
    <property type="entry name" value="MFS_Efflux_Transporters"/>
</dbReference>
<sequence length="407" mass="43672">MAHFISMQFRERLILYALLTSLTSLSIDALLPGLRAIGTELGTPPPLSTQHVISLFIFGMAFGELLLGPISDAIGRKRALLFGLGIYLCGTVIAMLANSLEMVIVGRFLQGIGVSSPKIATRAMIRDQFEGNAMARVMSFMFTLFILVPMIAPALAQGLISIAGWRSVFVAYLVISLPLGLWLAIRHPETLPAARRIPFRPRLLVANGIRILSNRRVTLLFVASGLVFGAQLLYLSTAADIFYDAYGVAETLPFYFAGLAISMALAFFMNARLVQRFGIEAMARGAFIGLASITFIMMIASIAYGNHLPFPAFLVMLFITFFTMGLLFGNLNALAMQSLGQIAGFGASIIASGSSLVSTLFAITFGRLYDGTVVYLSVGFFVAGISALAVAEVALRSDASAVKAADC</sequence>
<protein>
    <submittedName>
        <fullName evidence="8">Sulfonamide resistance protein</fullName>
    </submittedName>
</protein>
<dbReference type="InterPro" id="IPR036259">
    <property type="entry name" value="MFS_trans_sf"/>
</dbReference>
<feature type="transmembrane region" description="Helical" evidence="6">
    <location>
        <begin position="162"/>
        <end position="185"/>
    </location>
</feature>
<feature type="transmembrane region" description="Helical" evidence="6">
    <location>
        <begin position="254"/>
        <end position="274"/>
    </location>
</feature>
<dbReference type="SUPFAM" id="SSF103473">
    <property type="entry name" value="MFS general substrate transporter"/>
    <property type="match status" value="1"/>
</dbReference>
<feature type="domain" description="Major facilitator superfamily (MFS) profile" evidence="7">
    <location>
        <begin position="12"/>
        <end position="401"/>
    </location>
</feature>
<evidence type="ECO:0000313" key="9">
    <source>
        <dbReference type="Proteomes" id="UP000187891"/>
    </source>
</evidence>
<comment type="subcellular location">
    <subcellularLocation>
        <location evidence="1">Cell membrane</location>
        <topology evidence="1">Multi-pass membrane protein</topology>
    </subcellularLocation>
</comment>
<feature type="transmembrane region" description="Helical" evidence="6">
    <location>
        <begin position="343"/>
        <end position="366"/>
    </location>
</feature>
<keyword evidence="3 6" id="KW-0812">Transmembrane</keyword>
<evidence type="ECO:0000256" key="2">
    <source>
        <dbReference type="ARBA" id="ARBA00022475"/>
    </source>
</evidence>
<dbReference type="PROSITE" id="PS00216">
    <property type="entry name" value="SUGAR_TRANSPORT_1"/>
    <property type="match status" value="1"/>
</dbReference>
<dbReference type="PROSITE" id="PS50850">
    <property type="entry name" value="MFS"/>
    <property type="match status" value="1"/>
</dbReference>
<dbReference type="RefSeq" id="WP_077121074.1">
    <property type="nucleotide sequence ID" value="NZ_FMUE01000007.1"/>
</dbReference>
<feature type="transmembrane region" description="Helical" evidence="6">
    <location>
        <begin position="104"/>
        <end position="125"/>
    </location>
</feature>
<dbReference type="EMBL" id="FMUE01000007">
    <property type="protein sequence ID" value="SCX28638.1"/>
    <property type="molecule type" value="Genomic_DNA"/>
</dbReference>
<dbReference type="Gene3D" id="1.20.1720.10">
    <property type="entry name" value="Multidrug resistance protein D"/>
    <property type="match status" value="1"/>
</dbReference>
<dbReference type="InterPro" id="IPR020846">
    <property type="entry name" value="MFS_dom"/>
</dbReference>
<dbReference type="CDD" id="cd17320">
    <property type="entry name" value="MFS_MdfA_MDR_like"/>
    <property type="match status" value="1"/>
</dbReference>
<reference evidence="9" key="1">
    <citation type="submission" date="2016-10" db="EMBL/GenBank/DDBJ databases">
        <authorList>
            <person name="Wibberg D."/>
        </authorList>
    </citation>
    <scope>NUCLEOTIDE SEQUENCE [LARGE SCALE GENOMIC DNA]</scope>
</reference>
<evidence type="ECO:0000256" key="4">
    <source>
        <dbReference type="ARBA" id="ARBA00022989"/>
    </source>
</evidence>
<evidence type="ECO:0000256" key="3">
    <source>
        <dbReference type="ARBA" id="ARBA00022692"/>
    </source>
</evidence>
<feature type="transmembrane region" description="Helical" evidence="6">
    <location>
        <begin position="79"/>
        <end position="98"/>
    </location>
</feature>
<feature type="transmembrane region" description="Helical" evidence="6">
    <location>
        <begin position="137"/>
        <end position="156"/>
    </location>
</feature>
<dbReference type="Proteomes" id="UP000187891">
    <property type="component" value="Unassembled WGS sequence"/>
</dbReference>
<evidence type="ECO:0000256" key="6">
    <source>
        <dbReference type="SAM" id="Phobius"/>
    </source>
</evidence>
<feature type="transmembrane region" description="Helical" evidence="6">
    <location>
        <begin position="310"/>
        <end position="331"/>
    </location>
</feature>
<dbReference type="GO" id="GO:0022857">
    <property type="term" value="F:transmembrane transporter activity"/>
    <property type="evidence" value="ECO:0007669"/>
    <property type="project" value="InterPro"/>
</dbReference>
<dbReference type="AlphaFoldDB" id="A0A1R3TV96"/>
<proteinExistence type="predicted"/>
<dbReference type="PANTHER" id="PTHR43124:SF3">
    <property type="entry name" value="CHLORAMPHENICOL EFFLUX PUMP RV0191"/>
    <property type="match status" value="1"/>
</dbReference>
<feature type="transmembrane region" description="Helical" evidence="6">
    <location>
        <begin position="217"/>
        <end position="234"/>
    </location>
</feature>
<keyword evidence="5 6" id="KW-0472">Membrane</keyword>
<name>A0A1R3TV96_9HYPH</name>
<feature type="transmembrane region" description="Helical" evidence="6">
    <location>
        <begin position="372"/>
        <end position="395"/>
    </location>
</feature>
<evidence type="ECO:0000256" key="5">
    <source>
        <dbReference type="ARBA" id="ARBA00023136"/>
    </source>
</evidence>
<evidence type="ECO:0000256" key="1">
    <source>
        <dbReference type="ARBA" id="ARBA00004651"/>
    </source>
</evidence>
<dbReference type="InterPro" id="IPR011701">
    <property type="entry name" value="MFS"/>
</dbReference>
<evidence type="ECO:0000313" key="8">
    <source>
        <dbReference type="EMBL" id="SCX28638.1"/>
    </source>
</evidence>
<keyword evidence="2" id="KW-1003">Cell membrane</keyword>
<dbReference type="PANTHER" id="PTHR43124">
    <property type="entry name" value="PURINE EFFLUX PUMP PBUE"/>
    <property type="match status" value="1"/>
</dbReference>